<evidence type="ECO:0000256" key="5">
    <source>
        <dbReference type="RuleBase" id="RU362057"/>
    </source>
</evidence>
<keyword evidence="3 4" id="KW-0808">Transferase</keyword>
<dbReference type="InterPro" id="IPR035595">
    <property type="entry name" value="UDP_glycos_trans_CS"/>
</dbReference>
<evidence type="ECO:0000313" key="7">
    <source>
        <dbReference type="RefSeq" id="XP_010924263.1"/>
    </source>
</evidence>
<protein>
    <recommendedName>
        <fullName evidence="5">Glycosyltransferase</fullName>
        <ecNumber evidence="5">2.4.1.-</ecNumber>
    </recommendedName>
</protein>
<dbReference type="InterPro" id="IPR002213">
    <property type="entry name" value="UDP_glucos_trans"/>
</dbReference>
<dbReference type="PANTHER" id="PTHR48047:SF45">
    <property type="entry name" value="SCOPOLETIN GLUCOSYLTRANSFERASE-LIKE"/>
    <property type="match status" value="1"/>
</dbReference>
<sequence>MGSASEELHILFFPLLAPGHMIPMVDMAKLFAARGVKATILTTPANAAAVQSTIKCTDDSLRHRITVALLHFPSSAAVDGENMSCLPTQAARQNFLGSLASLRQPFDQVLREHRPDCVVADMFYPWTLSLAKELGIPLLFFHGMSFLTLCIDHGMHRPNSPLESLPDDPETVIVLGLPHRIELKRSQIPDLAKVSSFLSDLFRQLGEAEMGCSGVLVNSFYELERDFADHYKKVTGRKAWHVGPVSLCNKDFDEKSSRGDTACIDCAHCLSWLDGKPPSSVLYICFGSLFQFSPAQLREMALAFEASDTPFIWVVRNKSSEWLPEGYEERVVGGGKGMILRGWAPQILILNHPAVGGFLTHCGWNSCLEAVSSGLPMVTWPLFADQFYNETLIVDMLKVGIVVGATEYVVEEGEIRVVKWDVIRRVVSRVMGGGKEAEGMRKRARELGERARRALEVGGSSYVAMGELIKELNEAKAAREKNRSR</sequence>
<evidence type="ECO:0000256" key="1">
    <source>
        <dbReference type="ARBA" id="ARBA00009995"/>
    </source>
</evidence>
<dbReference type="SUPFAM" id="SSF53756">
    <property type="entry name" value="UDP-Glycosyltransferase/glycogen phosphorylase"/>
    <property type="match status" value="1"/>
</dbReference>
<gene>
    <name evidence="7" type="primary">LOC105047155</name>
</gene>
<dbReference type="GO" id="GO:0035251">
    <property type="term" value="F:UDP-glucosyltransferase activity"/>
    <property type="evidence" value="ECO:0007669"/>
    <property type="project" value="TreeGrafter"/>
</dbReference>
<keyword evidence="2 4" id="KW-0328">Glycosyltransferase</keyword>
<dbReference type="FunFam" id="3.40.50.2000:FF:000063">
    <property type="entry name" value="Glycosyltransferase"/>
    <property type="match status" value="1"/>
</dbReference>
<dbReference type="GeneID" id="105047155"/>
<organism evidence="6 7">
    <name type="scientific">Elaeis guineensis var. tenera</name>
    <name type="common">Oil palm</name>
    <dbReference type="NCBI Taxonomy" id="51953"/>
    <lineage>
        <taxon>Eukaryota</taxon>
        <taxon>Viridiplantae</taxon>
        <taxon>Streptophyta</taxon>
        <taxon>Embryophyta</taxon>
        <taxon>Tracheophyta</taxon>
        <taxon>Spermatophyta</taxon>
        <taxon>Magnoliopsida</taxon>
        <taxon>Liliopsida</taxon>
        <taxon>Arecaceae</taxon>
        <taxon>Arecoideae</taxon>
        <taxon>Cocoseae</taxon>
        <taxon>Elaeidinae</taxon>
        <taxon>Elaeis</taxon>
    </lineage>
</organism>
<evidence type="ECO:0000256" key="2">
    <source>
        <dbReference type="ARBA" id="ARBA00022676"/>
    </source>
</evidence>
<dbReference type="CDD" id="cd03784">
    <property type="entry name" value="GT1_Gtf-like"/>
    <property type="match status" value="1"/>
</dbReference>
<reference evidence="7" key="1">
    <citation type="submission" date="2025-08" db="UniProtKB">
        <authorList>
            <consortium name="RefSeq"/>
        </authorList>
    </citation>
    <scope>IDENTIFICATION</scope>
</reference>
<proteinExistence type="inferred from homology"/>
<dbReference type="PROSITE" id="PS00375">
    <property type="entry name" value="UDPGT"/>
    <property type="match status" value="1"/>
</dbReference>
<keyword evidence="6" id="KW-1185">Reference proteome</keyword>
<evidence type="ECO:0000256" key="4">
    <source>
        <dbReference type="RuleBase" id="RU003718"/>
    </source>
</evidence>
<evidence type="ECO:0000256" key="3">
    <source>
        <dbReference type="ARBA" id="ARBA00022679"/>
    </source>
</evidence>
<name>A0A6I9RDL3_ELAGV</name>
<dbReference type="PANTHER" id="PTHR48047">
    <property type="entry name" value="GLYCOSYLTRANSFERASE"/>
    <property type="match status" value="1"/>
</dbReference>
<dbReference type="Pfam" id="PF00201">
    <property type="entry name" value="UDPGT"/>
    <property type="match status" value="1"/>
</dbReference>
<dbReference type="KEGG" id="egu:105047155"/>
<dbReference type="RefSeq" id="XP_010924263.1">
    <property type="nucleotide sequence ID" value="XM_010925961.3"/>
</dbReference>
<dbReference type="FunCoup" id="A0A6I9RDL3">
    <property type="interactions" value="43"/>
</dbReference>
<comment type="similarity">
    <text evidence="1 4">Belongs to the UDP-glycosyltransferase family.</text>
</comment>
<evidence type="ECO:0000313" key="6">
    <source>
        <dbReference type="Proteomes" id="UP000504607"/>
    </source>
</evidence>
<dbReference type="Proteomes" id="UP000504607">
    <property type="component" value="Chromosome 6"/>
</dbReference>
<accession>A0A6I9RDL3</accession>
<dbReference type="EC" id="2.4.1.-" evidence="5"/>
<dbReference type="AlphaFoldDB" id="A0A6I9RDL3"/>
<dbReference type="Gene3D" id="3.40.50.2000">
    <property type="entry name" value="Glycogen Phosphorylase B"/>
    <property type="match status" value="2"/>
</dbReference>
<dbReference type="OrthoDB" id="731962at2759"/>
<dbReference type="InParanoid" id="A0A6I9RDL3"/>